<evidence type="ECO:0000259" key="1">
    <source>
        <dbReference type="Pfam" id="PF13649"/>
    </source>
</evidence>
<dbReference type="Pfam" id="PF13649">
    <property type="entry name" value="Methyltransf_25"/>
    <property type="match status" value="1"/>
</dbReference>
<evidence type="ECO:0000313" key="2">
    <source>
        <dbReference type="EMBL" id="WAC15130.1"/>
    </source>
</evidence>
<name>A0A9E8NE78_9BACT</name>
<proteinExistence type="predicted"/>
<accession>A0A9E8NE78</accession>
<dbReference type="Gene3D" id="3.40.50.150">
    <property type="entry name" value="Vaccinia Virus protein VP39"/>
    <property type="match status" value="1"/>
</dbReference>
<keyword evidence="2" id="KW-0489">Methyltransferase</keyword>
<dbReference type="AlphaFoldDB" id="A0A9E8NE78"/>
<dbReference type="KEGG" id="dpf:ON006_14415"/>
<dbReference type="SUPFAM" id="SSF53335">
    <property type="entry name" value="S-adenosyl-L-methionine-dependent methyltransferases"/>
    <property type="match status" value="1"/>
</dbReference>
<dbReference type="EMBL" id="CP112998">
    <property type="protein sequence ID" value="WAC15130.1"/>
    <property type="molecule type" value="Genomic_DNA"/>
</dbReference>
<gene>
    <name evidence="2" type="ORF">ON006_14415</name>
</gene>
<dbReference type="InterPro" id="IPR041698">
    <property type="entry name" value="Methyltransf_25"/>
</dbReference>
<dbReference type="InterPro" id="IPR029063">
    <property type="entry name" value="SAM-dependent_MTases_sf"/>
</dbReference>
<dbReference type="Proteomes" id="UP001164653">
    <property type="component" value="Chromosome"/>
</dbReference>
<keyword evidence="3" id="KW-1185">Reference proteome</keyword>
<sequence>MFSFRSNEKELLDQEEIPPADLYRNLKELDFINHWLGGYNISFAALKRVFQKDRRYIVVDIGCGGGDTLKRINVWNKAAGFELELYGVDIKPVCIEYAEKNLGSEPVRLICDDYRNVFDHLQHADIIHACLFCHHLTEFQLVDLVNFALKNKAILVINDLERNPLAYYSIKWLTRLFSKSYLVKNDAPLSVLRGFKRVEWLDILQKAGAEKYSVRNKWAFRHEVIVYGNAS</sequence>
<keyword evidence="2" id="KW-0808">Transferase</keyword>
<feature type="domain" description="Methyltransferase" evidence="1">
    <location>
        <begin position="58"/>
        <end position="143"/>
    </location>
</feature>
<dbReference type="RefSeq" id="WP_244820495.1">
    <property type="nucleotide sequence ID" value="NZ_CP112998.1"/>
</dbReference>
<dbReference type="CDD" id="cd02440">
    <property type="entry name" value="AdoMet_MTases"/>
    <property type="match status" value="1"/>
</dbReference>
<organism evidence="2 3">
    <name type="scientific">Dyadobacter pollutisoli</name>
    <dbReference type="NCBI Taxonomy" id="2910158"/>
    <lineage>
        <taxon>Bacteria</taxon>
        <taxon>Pseudomonadati</taxon>
        <taxon>Bacteroidota</taxon>
        <taxon>Cytophagia</taxon>
        <taxon>Cytophagales</taxon>
        <taxon>Spirosomataceae</taxon>
        <taxon>Dyadobacter</taxon>
    </lineage>
</organism>
<dbReference type="GO" id="GO:0032259">
    <property type="term" value="P:methylation"/>
    <property type="evidence" value="ECO:0007669"/>
    <property type="project" value="UniProtKB-KW"/>
</dbReference>
<reference evidence="2" key="1">
    <citation type="submission" date="2022-11" db="EMBL/GenBank/DDBJ databases">
        <title>Dyadobacter pollutisoli sp. nov., isolated from plastic dumped soil.</title>
        <authorList>
            <person name="Kim J.M."/>
            <person name="Kim K.R."/>
            <person name="Lee J.K."/>
            <person name="Hao L."/>
            <person name="Jeon C.O."/>
        </authorList>
    </citation>
    <scope>NUCLEOTIDE SEQUENCE</scope>
    <source>
        <strain evidence="2">U1</strain>
    </source>
</reference>
<protein>
    <submittedName>
        <fullName evidence="2">Methyltransferase domain-containing protein</fullName>
    </submittedName>
</protein>
<evidence type="ECO:0000313" key="3">
    <source>
        <dbReference type="Proteomes" id="UP001164653"/>
    </source>
</evidence>
<dbReference type="GO" id="GO:0008168">
    <property type="term" value="F:methyltransferase activity"/>
    <property type="evidence" value="ECO:0007669"/>
    <property type="project" value="UniProtKB-KW"/>
</dbReference>